<dbReference type="Proteomes" id="UP000054538">
    <property type="component" value="Unassembled WGS sequence"/>
</dbReference>
<gene>
    <name evidence="2" type="ORF">PAXRUDRAFT_829308</name>
</gene>
<protein>
    <submittedName>
        <fullName evidence="2">Uncharacterized protein</fullName>
    </submittedName>
</protein>
<evidence type="ECO:0000256" key="1">
    <source>
        <dbReference type="SAM" id="MobiDB-lite"/>
    </source>
</evidence>
<feature type="non-terminal residue" evidence="2">
    <location>
        <position position="99"/>
    </location>
</feature>
<evidence type="ECO:0000313" key="3">
    <source>
        <dbReference type="Proteomes" id="UP000054538"/>
    </source>
</evidence>
<dbReference type="InParanoid" id="A0A0D0D836"/>
<dbReference type="EMBL" id="KN825212">
    <property type="protein sequence ID" value="KIK93112.1"/>
    <property type="molecule type" value="Genomic_DNA"/>
</dbReference>
<reference evidence="2 3" key="1">
    <citation type="submission" date="2014-04" db="EMBL/GenBank/DDBJ databases">
        <authorList>
            <consortium name="DOE Joint Genome Institute"/>
            <person name="Kuo A."/>
            <person name="Kohler A."/>
            <person name="Jargeat P."/>
            <person name="Nagy L.G."/>
            <person name="Floudas D."/>
            <person name="Copeland A."/>
            <person name="Barry K.W."/>
            <person name="Cichocki N."/>
            <person name="Veneault-Fourrey C."/>
            <person name="LaButti K."/>
            <person name="Lindquist E.A."/>
            <person name="Lipzen A."/>
            <person name="Lundell T."/>
            <person name="Morin E."/>
            <person name="Murat C."/>
            <person name="Sun H."/>
            <person name="Tunlid A."/>
            <person name="Henrissat B."/>
            <person name="Grigoriev I.V."/>
            <person name="Hibbett D.S."/>
            <person name="Martin F."/>
            <person name="Nordberg H.P."/>
            <person name="Cantor M.N."/>
            <person name="Hua S.X."/>
        </authorList>
    </citation>
    <scope>NUCLEOTIDE SEQUENCE [LARGE SCALE GENOMIC DNA]</scope>
    <source>
        <strain evidence="2 3">Ve08.2h10</strain>
    </source>
</reference>
<dbReference type="HOGENOM" id="CLU_2326387_0_0_1"/>
<proteinExistence type="predicted"/>
<sequence length="99" mass="10621">QKRTCRFSPARNGSPVLEIHDPTLKQLTRTRNGLSQPACASSAAPVHFQMSTLVILAPPAPSGRFGVCVGRAGFGAGWQRKDARPGEKQQGREKDVQPG</sequence>
<dbReference type="AlphaFoldDB" id="A0A0D0D836"/>
<name>A0A0D0D836_9AGAM</name>
<organism evidence="2 3">
    <name type="scientific">Paxillus rubicundulus Ve08.2h10</name>
    <dbReference type="NCBI Taxonomy" id="930991"/>
    <lineage>
        <taxon>Eukaryota</taxon>
        <taxon>Fungi</taxon>
        <taxon>Dikarya</taxon>
        <taxon>Basidiomycota</taxon>
        <taxon>Agaricomycotina</taxon>
        <taxon>Agaricomycetes</taxon>
        <taxon>Agaricomycetidae</taxon>
        <taxon>Boletales</taxon>
        <taxon>Paxilineae</taxon>
        <taxon>Paxillaceae</taxon>
        <taxon>Paxillus</taxon>
    </lineage>
</organism>
<accession>A0A0D0D836</accession>
<keyword evidence="3" id="KW-1185">Reference proteome</keyword>
<feature type="compositionally biased region" description="Basic and acidic residues" evidence="1">
    <location>
        <begin position="79"/>
        <end position="99"/>
    </location>
</feature>
<reference evidence="3" key="2">
    <citation type="submission" date="2015-01" db="EMBL/GenBank/DDBJ databases">
        <title>Evolutionary Origins and Diversification of the Mycorrhizal Mutualists.</title>
        <authorList>
            <consortium name="DOE Joint Genome Institute"/>
            <consortium name="Mycorrhizal Genomics Consortium"/>
            <person name="Kohler A."/>
            <person name="Kuo A."/>
            <person name="Nagy L.G."/>
            <person name="Floudas D."/>
            <person name="Copeland A."/>
            <person name="Barry K.W."/>
            <person name="Cichocki N."/>
            <person name="Veneault-Fourrey C."/>
            <person name="LaButti K."/>
            <person name="Lindquist E.A."/>
            <person name="Lipzen A."/>
            <person name="Lundell T."/>
            <person name="Morin E."/>
            <person name="Murat C."/>
            <person name="Riley R."/>
            <person name="Ohm R."/>
            <person name="Sun H."/>
            <person name="Tunlid A."/>
            <person name="Henrissat B."/>
            <person name="Grigoriev I.V."/>
            <person name="Hibbett D.S."/>
            <person name="Martin F."/>
        </authorList>
    </citation>
    <scope>NUCLEOTIDE SEQUENCE [LARGE SCALE GENOMIC DNA]</scope>
    <source>
        <strain evidence="3">Ve08.2h10</strain>
    </source>
</reference>
<feature type="region of interest" description="Disordered" evidence="1">
    <location>
        <begin position="76"/>
        <end position="99"/>
    </location>
</feature>
<evidence type="ECO:0000313" key="2">
    <source>
        <dbReference type="EMBL" id="KIK93112.1"/>
    </source>
</evidence>